<reference evidence="19" key="1">
    <citation type="submission" date="2018-05" db="EMBL/GenBank/DDBJ databases">
        <authorList>
            <person name="Li X."/>
        </authorList>
    </citation>
    <scope>NUCLEOTIDE SEQUENCE [LARGE SCALE GENOMIC DNA]</scope>
    <source>
        <strain evidence="19">YIM 73061</strain>
    </source>
</reference>
<evidence type="ECO:0000256" key="6">
    <source>
        <dbReference type="ARBA" id="ARBA00022676"/>
    </source>
</evidence>
<organism evidence="18 19">
    <name type="scientific">Phenylobacterium deserti</name>
    <dbReference type="NCBI Taxonomy" id="1914756"/>
    <lineage>
        <taxon>Bacteria</taxon>
        <taxon>Pseudomonadati</taxon>
        <taxon>Pseudomonadota</taxon>
        <taxon>Alphaproteobacteria</taxon>
        <taxon>Caulobacterales</taxon>
        <taxon>Caulobacteraceae</taxon>
        <taxon>Phenylobacterium</taxon>
    </lineage>
</organism>
<comment type="similarity">
    <text evidence="3">In the N-terminal section; belongs to the glycosyltransferase 51 family.</text>
</comment>
<dbReference type="InterPro" id="IPR023346">
    <property type="entry name" value="Lysozyme-like_dom_sf"/>
</dbReference>
<evidence type="ECO:0000256" key="7">
    <source>
        <dbReference type="ARBA" id="ARBA00022679"/>
    </source>
</evidence>
<dbReference type="OrthoDB" id="9766909at2"/>
<dbReference type="GO" id="GO:0008360">
    <property type="term" value="P:regulation of cell shape"/>
    <property type="evidence" value="ECO:0007669"/>
    <property type="project" value="UniProtKB-KW"/>
</dbReference>
<keyword evidence="9" id="KW-0133">Cell shape</keyword>
<dbReference type="GO" id="GO:0009252">
    <property type="term" value="P:peptidoglycan biosynthetic process"/>
    <property type="evidence" value="ECO:0007669"/>
    <property type="project" value="UniProtKB-UniPathway"/>
</dbReference>
<keyword evidence="12" id="KW-0961">Cell wall biogenesis/degradation</keyword>
<dbReference type="InterPro" id="IPR001460">
    <property type="entry name" value="PCN-bd_Tpept"/>
</dbReference>
<dbReference type="FunFam" id="1.10.3810.10:FF:000001">
    <property type="entry name" value="Penicillin-binding protein 1A"/>
    <property type="match status" value="1"/>
</dbReference>
<feature type="compositionally biased region" description="Acidic residues" evidence="15">
    <location>
        <begin position="591"/>
        <end position="602"/>
    </location>
</feature>
<evidence type="ECO:0000256" key="15">
    <source>
        <dbReference type="SAM" id="MobiDB-lite"/>
    </source>
</evidence>
<dbReference type="UniPathway" id="UPA00219"/>
<dbReference type="GO" id="GO:0030288">
    <property type="term" value="C:outer membrane-bounded periplasmic space"/>
    <property type="evidence" value="ECO:0007669"/>
    <property type="project" value="TreeGrafter"/>
</dbReference>
<dbReference type="InterPro" id="IPR050396">
    <property type="entry name" value="Glycosyltr_51/Transpeptidase"/>
</dbReference>
<comment type="pathway">
    <text evidence="1">Cell wall biogenesis; peptidoglycan biosynthesis.</text>
</comment>
<protein>
    <submittedName>
        <fullName evidence="18">Penicillin-binding protein</fullName>
    </submittedName>
</protein>
<keyword evidence="7" id="KW-0808">Transferase</keyword>
<dbReference type="GO" id="GO:0009002">
    <property type="term" value="F:serine-type D-Ala-D-Ala carboxypeptidase activity"/>
    <property type="evidence" value="ECO:0007669"/>
    <property type="project" value="UniProtKB-EC"/>
</dbReference>
<dbReference type="PANTHER" id="PTHR32282">
    <property type="entry name" value="BINDING PROTEIN TRANSPEPTIDASE, PUTATIVE-RELATED"/>
    <property type="match status" value="1"/>
</dbReference>
<comment type="similarity">
    <text evidence="2">In the C-terminal section; belongs to the transpeptidase family.</text>
</comment>
<comment type="caution">
    <text evidence="18">The sequence shown here is derived from an EMBL/GenBank/DDBJ whole genome shotgun (WGS) entry which is preliminary data.</text>
</comment>
<dbReference type="GO" id="GO:0071555">
    <property type="term" value="P:cell wall organization"/>
    <property type="evidence" value="ECO:0007669"/>
    <property type="project" value="UniProtKB-KW"/>
</dbReference>
<sequence>MFASIAAAALLAAPAELPRLPPIVRPPQITYVDRSGAVLGVRGGRYAPPVDLAKLPPHVPAAFVAIEDRRFYDHTGFDPTGIARAIVTDIREGRLAQGASTITQQLARNLFLSSDRTAERKAKELLYAVQLERAYTKKQILGMYLSRVYFGSGAYGLEAASRRYFNKAPAKLTVREAAMLAAIMKSPTGYNPVTEPEANAQRARLVLDAMVETGAITSADRSKALAQTPRVWKTSPTAPAQYFIDWLDAETRRLAGKQIQDLIVDTTLDITTERAASEAVRAAAAKAPGAQGAVVSVDGAGRVRVLVGGLDYAASGFNRAVAAKRQAGSAWKPFVYLTALEAGRTPDMPVVDEPVTIGTWSPRNYEGGFLGAVTLEQALAQSVNTVAAKLADEVGRPNVAATARRVGIVSAVNTDPAMALGTTQVSPLEMAQAYAVFSNGGNRVQAYGVERIRTAGGKVIYQRKPPTWSQVVRNPALGDLNRMLRAVVSRGTGVRAALPGYDVAGKTGTTSDYKDAWFAGYTGGLATVVWMGRDDNASMPRVTGGGLPAEAWRATMASAVKRLPVMAIPAGPPPPAPVQAIPVGAPQPELSEPEDEPEAQLN</sequence>
<dbReference type="Pfam" id="PF00912">
    <property type="entry name" value="Transgly"/>
    <property type="match status" value="1"/>
</dbReference>
<comment type="catalytic activity">
    <reaction evidence="13">
        <text>Preferential cleavage: (Ac)2-L-Lys-D-Ala-|-D-Ala. Also transpeptidation of peptidyl-alanyl moieties that are N-acyl substituents of D-alanine.</text>
        <dbReference type="EC" id="3.4.16.4"/>
    </reaction>
</comment>
<dbReference type="SUPFAM" id="SSF56601">
    <property type="entry name" value="beta-lactamase/transpeptidase-like"/>
    <property type="match status" value="1"/>
</dbReference>
<dbReference type="RefSeq" id="WP_111515897.1">
    <property type="nucleotide sequence ID" value="NZ_QFYR01000004.1"/>
</dbReference>
<keyword evidence="8" id="KW-0378">Hydrolase</keyword>
<dbReference type="InterPro" id="IPR001264">
    <property type="entry name" value="Glyco_trans_51"/>
</dbReference>
<evidence type="ECO:0000313" key="18">
    <source>
        <dbReference type="EMBL" id="RAK51362.1"/>
    </source>
</evidence>
<keyword evidence="6" id="KW-0328">Glycosyltransferase</keyword>
<evidence type="ECO:0000256" key="4">
    <source>
        <dbReference type="ARBA" id="ARBA00022645"/>
    </source>
</evidence>
<keyword evidence="5" id="KW-0645">Protease</keyword>
<evidence type="ECO:0000256" key="5">
    <source>
        <dbReference type="ARBA" id="ARBA00022670"/>
    </source>
</evidence>
<keyword evidence="4" id="KW-0121">Carboxypeptidase</keyword>
<dbReference type="Proteomes" id="UP000249725">
    <property type="component" value="Unassembled WGS sequence"/>
</dbReference>
<feature type="domain" description="Penicillin-binding protein transpeptidase" evidence="16">
    <location>
        <begin position="297"/>
        <end position="522"/>
    </location>
</feature>
<evidence type="ECO:0000259" key="16">
    <source>
        <dbReference type="Pfam" id="PF00905"/>
    </source>
</evidence>
<accession>A0A328A9M4</accession>
<evidence type="ECO:0000256" key="11">
    <source>
        <dbReference type="ARBA" id="ARBA00023268"/>
    </source>
</evidence>
<evidence type="ECO:0000256" key="8">
    <source>
        <dbReference type="ARBA" id="ARBA00022801"/>
    </source>
</evidence>
<gene>
    <name evidence="18" type="ORF">DJ018_15580</name>
</gene>
<evidence type="ECO:0000256" key="10">
    <source>
        <dbReference type="ARBA" id="ARBA00022984"/>
    </source>
</evidence>
<keyword evidence="19" id="KW-1185">Reference proteome</keyword>
<dbReference type="InterPro" id="IPR012338">
    <property type="entry name" value="Beta-lactam/transpept-like"/>
</dbReference>
<dbReference type="Gene3D" id="3.40.710.10">
    <property type="entry name" value="DD-peptidase/beta-lactamase superfamily"/>
    <property type="match status" value="1"/>
</dbReference>
<evidence type="ECO:0000256" key="13">
    <source>
        <dbReference type="ARBA" id="ARBA00034000"/>
    </source>
</evidence>
<dbReference type="InterPro" id="IPR036950">
    <property type="entry name" value="PBP_transglycosylase"/>
</dbReference>
<evidence type="ECO:0000256" key="14">
    <source>
        <dbReference type="ARBA" id="ARBA00049902"/>
    </source>
</evidence>
<dbReference type="NCBIfam" id="TIGR02074">
    <property type="entry name" value="PBP_1a_fam"/>
    <property type="match status" value="1"/>
</dbReference>
<feature type="compositionally biased region" description="Low complexity" evidence="15">
    <location>
        <begin position="578"/>
        <end position="588"/>
    </location>
</feature>
<evidence type="ECO:0000256" key="2">
    <source>
        <dbReference type="ARBA" id="ARBA00007090"/>
    </source>
</evidence>
<dbReference type="GO" id="GO:0008658">
    <property type="term" value="F:penicillin binding"/>
    <property type="evidence" value="ECO:0007669"/>
    <property type="project" value="InterPro"/>
</dbReference>
<evidence type="ECO:0000259" key="17">
    <source>
        <dbReference type="Pfam" id="PF00912"/>
    </source>
</evidence>
<dbReference type="Pfam" id="PF00905">
    <property type="entry name" value="Transpeptidase"/>
    <property type="match status" value="1"/>
</dbReference>
<feature type="domain" description="Glycosyl transferase family 51" evidence="17">
    <location>
        <begin position="45"/>
        <end position="210"/>
    </location>
</feature>
<dbReference type="GO" id="GO:0006508">
    <property type="term" value="P:proteolysis"/>
    <property type="evidence" value="ECO:0007669"/>
    <property type="project" value="UniProtKB-KW"/>
</dbReference>
<dbReference type="EMBL" id="QFYR01000004">
    <property type="protein sequence ID" value="RAK51362.1"/>
    <property type="molecule type" value="Genomic_DNA"/>
</dbReference>
<dbReference type="AlphaFoldDB" id="A0A328A9M4"/>
<evidence type="ECO:0000256" key="9">
    <source>
        <dbReference type="ARBA" id="ARBA00022960"/>
    </source>
</evidence>
<keyword evidence="10" id="KW-0573">Peptidoglycan synthesis</keyword>
<dbReference type="GO" id="GO:0008955">
    <property type="term" value="F:peptidoglycan glycosyltransferase activity"/>
    <property type="evidence" value="ECO:0007669"/>
    <property type="project" value="UniProtKB-EC"/>
</dbReference>
<evidence type="ECO:0000256" key="12">
    <source>
        <dbReference type="ARBA" id="ARBA00023316"/>
    </source>
</evidence>
<feature type="region of interest" description="Disordered" evidence="15">
    <location>
        <begin position="571"/>
        <end position="602"/>
    </location>
</feature>
<name>A0A328A9M4_9CAUL</name>
<evidence type="ECO:0000256" key="3">
    <source>
        <dbReference type="ARBA" id="ARBA00007739"/>
    </source>
</evidence>
<evidence type="ECO:0000313" key="19">
    <source>
        <dbReference type="Proteomes" id="UP000249725"/>
    </source>
</evidence>
<comment type="catalytic activity">
    <reaction evidence="14">
        <text>[GlcNAc-(1-&gt;4)-Mur2Ac(oyl-L-Ala-gamma-D-Glu-L-Lys-D-Ala-D-Ala)](n)-di-trans,octa-cis-undecaprenyl diphosphate + beta-D-GlcNAc-(1-&gt;4)-Mur2Ac(oyl-L-Ala-gamma-D-Glu-L-Lys-D-Ala-D-Ala)-di-trans,octa-cis-undecaprenyl diphosphate = [GlcNAc-(1-&gt;4)-Mur2Ac(oyl-L-Ala-gamma-D-Glu-L-Lys-D-Ala-D-Ala)](n+1)-di-trans,octa-cis-undecaprenyl diphosphate + di-trans,octa-cis-undecaprenyl diphosphate + H(+)</text>
        <dbReference type="Rhea" id="RHEA:23708"/>
        <dbReference type="Rhea" id="RHEA-COMP:9602"/>
        <dbReference type="Rhea" id="RHEA-COMP:9603"/>
        <dbReference type="ChEBI" id="CHEBI:15378"/>
        <dbReference type="ChEBI" id="CHEBI:58405"/>
        <dbReference type="ChEBI" id="CHEBI:60033"/>
        <dbReference type="ChEBI" id="CHEBI:78435"/>
        <dbReference type="EC" id="2.4.99.28"/>
    </reaction>
</comment>
<keyword evidence="11" id="KW-0511">Multifunctional enzyme</keyword>
<proteinExistence type="inferred from homology"/>
<evidence type="ECO:0000256" key="1">
    <source>
        <dbReference type="ARBA" id="ARBA00004752"/>
    </source>
</evidence>
<dbReference type="PANTHER" id="PTHR32282:SF33">
    <property type="entry name" value="PEPTIDOGLYCAN GLYCOSYLTRANSFERASE"/>
    <property type="match status" value="1"/>
</dbReference>
<dbReference type="SUPFAM" id="SSF53955">
    <property type="entry name" value="Lysozyme-like"/>
    <property type="match status" value="1"/>
</dbReference>
<dbReference type="Gene3D" id="1.10.3810.10">
    <property type="entry name" value="Biosynthetic peptidoglycan transglycosylase-like"/>
    <property type="match status" value="1"/>
</dbReference>